<dbReference type="EMBL" id="UFSM01000001">
    <property type="protein sequence ID" value="SUU89991.1"/>
    <property type="molecule type" value="Genomic_DNA"/>
</dbReference>
<evidence type="ECO:0000313" key="2">
    <source>
        <dbReference type="Proteomes" id="UP000254701"/>
    </source>
</evidence>
<proteinExistence type="predicted"/>
<gene>
    <name evidence="1" type="ORF">NCTC10684_03234</name>
</gene>
<accession>A0A380WM68</accession>
<dbReference type="RefSeq" id="WP_115732065.1">
    <property type="nucleotide sequence ID" value="NZ_BAAAVY010000002.1"/>
</dbReference>
<reference evidence="1 2" key="1">
    <citation type="submission" date="2018-06" db="EMBL/GenBank/DDBJ databases">
        <authorList>
            <consortium name="Pathogen Informatics"/>
            <person name="Doyle S."/>
        </authorList>
    </citation>
    <scope>NUCLEOTIDE SEQUENCE [LARGE SCALE GENOMIC DNA]</scope>
    <source>
        <strain evidence="1 2">NCTC10684</strain>
    </source>
</reference>
<dbReference type="AlphaFoldDB" id="A0A380WM68"/>
<dbReference type="Proteomes" id="UP000254701">
    <property type="component" value="Unassembled WGS sequence"/>
</dbReference>
<dbReference type="OrthoDB" id="8373540at2"/>
<evidence type="ECO:0000313" key="1">
    <source>
        <dbReference type="EMBL" id="SUU89991.1"/>
    </source>
</evidence>
<organism evidence="1 2">
    <name type="scientific">Aminobacter aminovorans</name>
    <name type="common">Chelatobacter heintzii</name>
    <dbReference type="NCBI Taxonomy" id="83263"/>
    <lineage>
        <taxon>Bacteria</taxon>
        <taxon>Pseudomonadati</taxon>
        <taxon>Pseudomonadota</taxon>
        <taxon>Alphaproteobacteria</taxon>
        <taxon>Hyphomicrobiales</taxon>
        <taxon>Phyllobacteriaceae</taxon>
        <taxon>Aminobacter</taxon>
    </lineage>
</organism>
<name>A0A380WM68_AMIAI</name>
<protein>
    <submittedName>
        <fullName evidence="1">Uncharacterized protein</fullName>
    </submittedName>
</protein>
<sequence length="104" mass="11946">MPKFIVTYDLPDSIPNSPDPHATFLEEARKLDWDYWILVNHVWYRLPNTTLIGQFSDIAAATASFHAIEAATTKALRRTVKADKFFVANYITSRLSSDEQEKEQ</sequence>